<evidence type="ECO:0000256" key="5">
    <source>
        <dbReference type="ARBA" id="ARBA00022801"/>
    </source>
</evidence>
<dbReference type="PROSITE" id="PS00149">
    <property type="entry name" value="SULFATASE_2"/>
    <property type="match status" value="1"/>
</dbReference>
<gene>
    <name evidence="10" type="ORF">DWX27_13955</name>
</gene>
<protein>
    <submittedName>
        <fullName evidence="10">Sulfatase</fullName>
    </submittedName>
</protein>
<dbReference type="InterPro" id="IPR017850">
    <property type="entry name" value="Alkaline_phosphatase_core_sf"/>
</dbReference>
<comment type="PTM">
    <text evidence="7">The conversion to 3-oxoalanine (also known as C-formylglycine, FGly), of a serine or cysteine residue in prokaryotes and of a cysteine residue in eukaryotes, is critical for catalytic activity.</text>
</comment>
<dbReference type="InterPro" id="IPR024607">
    <property type="entry name" value="Sulfatase_CS"/>
</dbReference>
<sequence length="534" mass="60716">MKTFLVLAGSLCATIGAQAQMQKKQVKSPSKEPMNVLFILADDYGWNDLSCMGSKYYETPNLDRLAERGVKFTNAYATCQVSSPSRASIMTGKYTPRHGITDWIGEKSGEDWRSMKRHSKLLPADYIWNLPQDEYTLAECLRDNGYTTFIAGKWHLGEEGSWPEDHGFDINKGGWSAGNPKGGYFVPYNNPKLTDGPKGENLSMRLSNETVSFIREHEKKNKKKPFFAYLSFYAVHGPIQTTKENWNYFRDKAEQLGIKESGFAVDRTLPVRQTQDNPVYAGLIKQMDDAIGNVLDAIAEMGLDKNTLIIFTSDNGGVSTGDSYSTSLLPLRGGKGRQWEGGIRVPLLMQYPDCQSGTICESPVIGTDFYPTILDYAGLPLVPEQHKDGVSIFPLINKDKIEERALFWHYPHYGNQGGDPSSIIRKGDWKLIYYYEDQHCELYNLAIDISESEPLNIQYPEKVKELKTLLDAWLIEVDAKIPLPDLEYIPQKEAQVKQVWKTEVLQKQEKNRMQMFKSDWEPNEDWWGSMITID</sequence>
<comment type="similarity">
    <text evidence="2">Belongs to the sulfatase family.</text>
</comment>
<feature type="domain" description="Sulfatase N-terminal" evidence="9">
    <location>
        <begin position="35"/>
        <end position="378"/>
    </location>
</feature>
<evidence type="ECO:0000313" key="11">
    <source>
        <dbReference type="Proteomes" id="UP000284772"/>
    </source>
</evidence>
<evidence type="ECO:0000256" key="6">
    <source>
        <dbReference type="ARBA" id="ARBA00022837"/>
    </source>
</evidence>
<dbReference type="AlphaFoldDB" id="A0AAQ0LLQ0"/>
<keyword evidence="3" id="KW-0479">Metal-binding</keyword>
<dbReference type="CDD" id="cd16144">
    <property type="entry name" value="ARS_like"/>
    <property type="match status" value="1"/>
</dbReference>
<dbReference type="InterPro" id="IPR050738">
    <property type="entry name" value="Sulfatase"/>
</dbReference>
<feature type="signal peptide" evidence="8">
    <location>
        <begin position="1"/>
        <end position="19"/>
    </location>
</feature>
<evidence type="ECO:0000256" key="3">
    <source>
        <dbReference type="ARBA" id="ARBA00022723"/>
    </source>
</evidence>
<dbReference type="Proteomes" id="UP000284772">
    <property type="component" value="Unassembled WGS sequence"/>
</dbReference>
<feature type="chain" id="PRO_5042940028" evidence="8">
    <location>
        <begin position="20"/>
        <end position="534"/>
    </location>
</feature>
<keyword evidence="6" id="KW-0106">Calcium</keyword>
<evidence type="ECO:0000256" key="4">
    <source>
        <dbReference type="ARBA" id="ARBA00022729"/>
    </source>
</evidence>
<evidence type="ECO:0000313" key="10">
    <source>
        <dbReference type="EMBL" id="RGT50277.1"/>
    </source>
</evidence>
<dbReference type="GO" id="GO:0004065">
    <property type="term" value="F:arylsulfatase activity"/>
    <property type="evidence" value="ECO:0007669"/>
    <property type="project" value="TreeGrafter"/>
</dbReference>
<evidence type="ECO:0000256" key="7">
    <source>
        <dbReference type="PIRSR" id="PIRSR600917-52"/>
    </source>
</evidence>
<dbReference type="InterPro" id="IPR000917">
    <property type="entry name" value="Sulfatase_N"/>
</dbReference>
<proteinExistence type="inferred from homology"/>
<dbReference type="PANTHER" id="PTHR42693">
    <property type="entry name" value="ARYLSULFATASE FAMILY MEMBER"/>
    <property type="match status" value="1"/>
</dbReference>
<dbReference type="GO" id="GO:0046872">
    <property type="term" value="F:metal ion binding"/>
    <property type="evidence" value="ECO:0007669"/>
    <property type="project" value="UniProtKB-KW"/>
</dbReference>
<evidence type="ECO:0000256" key="8">
    <source>
        <dbReference type="SAM" id="SignalP"/>
    </source>
</evidence>
<comment type="caution">
    <text evidence="10">The sequence shown here is derived from an EMBL/GenBank/DDBJ whole genome shotgun (WGS) entry which is preliminary data.</text>
</comment>
<dbReference type="RefSeq" id="WP_115501547.1">
    <property type="nucleotide sequence ID" value="NZ_CABMMK010000001.1"/>
</dbReference>
<dbReference type="PANTHER" id="PTHR42693:SF42">
    <property type="entry name" value="ARYLSULFATASE G"/>
    <property type="match status" value="1"/>
</dbReference>
<accession>A0AAQ0LLQ0</accession>
<keyword evidence="5" id="KW-0378">Hydrolase</keyword>
<evidence type="ECO:0000256" key="2">
    <source>
        <dbReference type="ARBA" id="ARBA00008779"/>
    </source>
</evidence>
<organism evidence="10 11">
    <name type="scientific">Bacteroides intestinalis</name>
    <dbReference type="NCBI Taxonomy" id="329854"/>
    <lineage>
        <taxon>Bacteria</taxon>
        <taxon>Pseudomonadati</taxon>
        <taxon>Bacteroidota</taxon>
        <taxon>Bacteroidia</taxon>
        <taxon>Bacteroidales</taxon>
        <taxon>Bacteroidaceae</taxon>
        <taxon>Bacteroides</taxon>
    </lineage>
</organism>
<dbReference type="EMBL" id="QRWT01000015">
    <property type="protein sequence ID" value="RGT50277.1"/>
    <property type="molecule type" value="Genomic_DNA"/>
</dbReference>
<name>A0AAQ0LLQ0_9BACE</name>
<dbReference type="SUPFAM" id="SSF53649">
    <property type="entry name" value="Alkaline phosphatase-like"/>
    <property type="match status" value="1"/>
</dbReference>
<dbReference type="Pfam" id="PF00884">
    <property type="entry name" value="Sulfatase"/>
    <property type="match status" value="1"/>
</dbReference>
<dbReference type="Gene3D" id="3.30.1120.10">
    <property type="match status" value="1"/>
</dbReference>
<dbReference type="Gene3D" id="3.40.720.10">
    <property type="entry name" value="Alkaline Phosphatase, subunit A"/>
    <property type="match status" value="1"/>
</dbReference>
<evidence type="ECO:0000256" key="1">
    <source>
        <dbReference type="ARBA" id="ARBA00001913"/>
    </source>
</evidence>
<feature type="modified residue" description="3-oxoalanine (Ser)" evidence="7">
    <location>
        <position position="82"/>
    </location>
</feature>
<evidence type="ECO:0000259" key="9">
    <source>
        <dbReference type="Pfam" id="PF00884"/>
    </source>
</evidence>
<comment type="cofactor">
    <cofactor evidence="1">
        <name>Ca(2+)</name>
        <dbReference type="ChEBI" id="CHEBI:29108"/>
    </cofactor>
</comment>
<keyword evidence="4 8" id="KW-0732">Signal</keyword>
<reference evidence="10 11" key="1">
    <citation type="submission" date="2018-08" db="EMBL/GenBank/DDBJ databases">
        <title>A genome reference for cultivated species of the human gut microbiota.</title>
        <authorList>
            <person name="Zou Y."/>
            <person name="Xue W."/>
            <person name="Luo G."/>
        </authorList>
    </citation>
    <scope>NUCLEOTIDE SEQUENCE [LARGE SCALE GENOMIC DNA]</scope>
    <source>
        <strain evidence="10 11">AF19-10AC</strain>
    </source>
</reference>